<name>A0A7N0U837_KALFE</name>
<feature type="compositionally biased region" description="Polar residues" evidence="1">
    <location>
        <begin position="85"/>
        <end position="98"/>
    </location>
</feature>
<evidence type="ECO:0000256" key="1">
    <source>
        <dbReference type="SAM" id="MobiDB-lite"/>
    </source>
</evidence>
<evidence type="ECO:0000313" key="3">
    <source>
        <dbReference type="Proteomes" id="UP000594263"/>
    </source>
</evidence>
<sequence>MVSRYSDPRDACAVVAGEAYKLWLEHENRTDDITIIIIHIKDLDHFVSADGSSKSGSRLEKMKSGSEPSEISLIAGSEAFRSVRSNFSDLPTGQQTDRSPAIIHPSPTHPNEPAKGNG</sequence>
<protein>
    <submittedName>
        <fullName evidence="2">Uncharacterized protein</fullName>
    </submittedName>
</protein>
<proteinExistence type="predicted"/>
<dbReference type="Proteomes" id="UP000594263">
    <property type="component" value="Unplaced"/>
</dbReference>
<evidence type="ECO:0000313" key="2">
    <source>
        <dbReference type="EnsemblPlants" id="Kaladp0058s0156.1.v1.1"/>
    </source>
</evidence>
<dbReference type="Gramene" id="Kaladp0058s0156.1.v1.1">
    <property type="protein sequence ID" value="Kaladp0058s0156.1.v1.1"/>
    <property type="gene ID" value="Kaladp0058s0156.v1.1"/>
</dbReference>
<accession>A0A7N0U837</accession>
<organism evidence="2 3">
    <name type="scientific">Kalanchoe fedtschenkoi</name>
    <name type="common">Lavender scallops</name>
    <name type="synonym">South American air plant</name>
    <dbReference type="NCBI Taxonomy" id="63787"/>
    <lineage>
        <taxon>Eukaryota</taxon>
        <taxon>Viridiplantae</taxon>
        <taxon>Streptophyta</taxon>
        <taxon>Embryophyta</taxon>
        <taxon>Tracheophyta</taxon>
        <taxon>Spermatophyta</taxon>
        <taxon>Magnoliopsida</taxon>
        <taxon>eudicotyledons</taxon>
        <taxon>Gunneridae</taxon>
        <taxon>Pentapetalae</taxon>
        <taxon>Saxifragales</taxon>
        <taxon>Crassulaceae</taxon>
        <taxon>Kalanchoe</taxon>
    </lineage>
</organism>
<feature type="region of interest" description="Disordered" evidence="1">
    <location>
        <begin position="49"/>
        <end position="71"/>
    </location>
</feature>
<reference evidence="2" key="1">
    <citation type="submission" date="2021-01" db="UniProtKB">
        <authorList>
            <consortium name="EnsemblPlants"/>
        </authorList>
    </citation>
    <scope>IDENTIFICATION</scope>
</reference>
<dbReference type="EnsemblPlants" id="Kaladp0058s0156.1.v1.1">
    <property type="protein sequence ID" value="Kaladp0058s0156.1.v1.1"/>
    <property type="gene ID" value="Kaladp0058s0156.v1.1"/>
</dbReference>
<keyword evidence="3" id="KW-1185">Reference proteome</keyword>
<dbReference type="AlphaFoldDB" id="A0A7N0U837"/>
<feature type="region of interest" description="Disordered" evidence="1">
    <location>
        <begin position="85"/>
        <end position="118"/>
    </location>
</feature>